<dbReference type="InterPro" id="IPR001279">
    <property type="entry name" value="Metallo-B-lactamas"/>
</dbReference>
<comment type="caution">
    <text evidence="3">The sequence shown here is derived from an EMBL/GenBank/DDBJ whole genome shotgun (WGS) entry which is preliminary data.</text>
</comment>
<dbReference type="RefSeq" id="WP_036750682.1">
    <property type="nucleotide sequence ID" value="NZ_JAGSGC010000012.1"/>
</dbReference>
<keyword evidence="4" id="KW-1185">Reference proteome</keyword>
<sequence length="288" mass="31592">MKKTFLMAASFVALSTATMAEAAPLSTQVYNADGHSFHVNATLVYGEHDAMLVDTGFTRADAMRIAAMVLDSGKTLKTIFISQADPDYYFGAQVLKEQFPDARLITTPAVRAVIAEKMAGKLAFWTPKMGDNAPVKTLLPEAYDKTTLTVDGETVEIRDTTGTLAHRPYLWIPSSKTVLGNVAVYGNVHLWMADAQSQAEQAAWTQQLESMQSLKPQTVIPGHMKAGTPMTAENITFALNYLKAFQQTVKHSDNSQQVIDKMEKRYPDAGLPMALSIGAKVHMGEMKW</sequence>
<feature type="chain" id="PRO_5001626041" evidence="1">
    <location>
        <begin position="23"/>
        <end position="288"/>
    </location>
</feature>
<evidence type="ECO:0000313" key="4">
    <source>
        <dbReference type="Proteomes" id="UP000027192"/>
    </source>
</evidence>
<dbReference type="Gene3D" id="3.60.15.10">
    <property type="entry name" value="Ribonuclease Z/Hydroxyacylglutathione hydrolase-like"/>
    <property type="match status" value="1"/>
</dbReference>
<dbReference type="PANTHER" id="PTHR42951">
    <property type="entry name" value="METALLO-BETA-LACTAMASE DOMAIN-CONTAINING"/>
    <property type="match status" value="1"/>
</dbReference>
<keyword evidence="1" id="KW-0732">Signal</keyword>
<dbReference type="InterPro" id="IPR036866">
    <property type="entry name" value="RibonucZ/Hydroxyglut_hydro"/>
</dbReference>
<evidence type="ECO:0000256" key="1">
    <source>
        <dbReference type="SAM" id="SignalP"/>
    </source>
</evidence>
<proteinExistence type="predicted"/>
<dbReference type="Pfam" id="PF00753">
    <property type="entry name" value="Lactamase_B"/>
    <property type="match status" value="1"/>
</dbReference>
<dbReference type="CDD" id="cd07739">
    <property type="entry name" value="metallo-hydrolase-like_MBL-fold"/>
    <property type="match status" value="1"/>
</dbReference>
<dbReference type="AlphaFoldDB" id="A0A066RT44"/>
<organism evidence="3 4">
    <name type="scientific">Photobacterium galatheae</name>
    <dbReference type="NCBI Taxonomy" id="1654360"/>
    <lineage>
        <taxon>Bacteria</taxon>
        <taxon>Pseudomonadati</taxon>
        <taxon>Pseudomonadota</taxon>
        <taxon>Gammaproteobacteria</taxon>
        <taxon>Vibrionales</taxon>
        <taxon>Vibrionaceae</taxon>
        <taxon>Photobacterium</taxon>
    </lineage>
</organism>
<gene>
    <name evidence="3" type="ORF">EA58_07130</name>
</gene>
<dbReference type="OrthoDB" id="8441428at2"/>
<dbReference type="InterPro" id="IPR050855">
    <property type="entry name" value="NDM-1-like"/>
</dbReference>
<protein>
    <submittedName>
        <fullName evidence="3">Beta-lactamase</fullName>
    </submittedName>
</protein>
<feature type="signal peptide" evidence="1">
    <location>
        <begin position="1"/>
        <end position="22"/>
    </location>
</feature>
<dbReference type="EMBL" id="JMIB01000010">
    <property type="protein sequence ID" value="KDM92256.1"/>
    <property type="molecule type" value="Genomic_DNA"/>
</dbReference>
<dbReference type="SMART" id="SM00849">
    <property type="entry name" value="Lactamase_B"/>
    <property type="match status" value="1"/>
</dbReference>
<dbReference type="Proteomes" id="UP000027192">
    <property type="component" value="Unassembled WGS sequence"/>
</dbReference>
<evidence type="ECO:0000313" key="3">
    <source>
        <dbReference type="EMBL" id="KDM92256.1"/>
    </source>
</evidence>
<name>A0A066RT44_9GAMM</name>
<reference evidence="3 4" key="1">
    <citation type="submission" date="2014-04" db="EMBL/GenBank/DDBJ databases">
        <title>Draft genome sequence of Photobacterium halotolerans S2753: a solonamide, ngercheumicin and holomycin producer.</title>
        <authorList>
            <person name="Machado H.R."/>
            <person name="Gram L."/>
        </authorList>
    </citation>
    <scope>NUCLEOTIDE SEQUENCE [LARGE SCALE GENOMIC DNA]</scope>
    <source>
        <strain evidence="3 4">S2753</strain>
    </source>
</reference>
<accession>A0A066RT44</accession>
<dbReference type="PANTHER" id="PTHR42951:SF14">
    <property type="entry name" value="METALLO-BETA-LACTAMASE SUPERFAMILY PROTEIN"/>
    <property type="match status" value="1"/>
</dbReference>
<feature type="domain" description="Metallo-beta-lactamase" evidence="2">
    <location>
        <begin position="38"/>
        <end position="223"/>
    </location>
</feature>
<dbReference type="STRING" id="1654360.EA58_07130"/>
<evidence type="ECO:0000259" key="2">
    <source>
        <dbReference type="SMART" id="SM00849"/>
    </source>
</evidence>
<dbReference type="SUPFAM" id="SSF56281">
    <property type="entry name" value="Metallo-hydrolase/oxidoreductase"/>
    <property type="match status" value="1"/>
</dbReference>